<dbReference type="InterPro" id="IPR023213">
    <property type="entry name" value="CAT-like_dom_sf"/>
</dbReference>
<dbReference type="CDD" id="cd19531">
    <property type="entry name" value="LCL_NRPS-like"/>
    <property type="match status" value="1"/>
</dbReference>
<dbReference type="Gene3D" id="3.40.50.1820">
    <property type="entry name" value="alpha/beta hydrolase"/>
    <property type="match status" value="1"/>
</dbReference>
<name>A0ABW9D2E4_9BURK</name>
<protein>
    <submittedName>
        <fullName evidence="5">Amino acid adenylation domain-containing protein</fullName>
    </submittedName>
</protein>
<dbReference type="NCBIfam" id="TIGR01733">
    <property type="entry name" value="AA-adenyl-dom"/>
    <property type="match status" value="2"/>
</dbReference>
<dbReference type="InterPro" id="IPR020806">
    <property type="entry name" value="PKS_PP-bd"/>
</dbReference>
<dbReference type="SUPFAM" id="SSF47336">
    <property type="entry name" value="ACP-like"/>
    <property type="match status" value="2"/>
</dbReference>
<dbReference type="Gene3D" id="3.30.300.30">
    <property type="match status" value="2"/>
</dbReference>
<comment type="caution">
    <text evidence="5">The sequence shown here is derived from an EMBL/GenBank/DDBJ whole genome shotgun (WGS) entry which is preliminary data.</text>
</comment>
<sequence length="2800" mass="305631">MWFAQQLAPENPRFDVCFYLEIHGPVDTVVFRQALQQFVSEAEALHIRFVDTAGCPMQELIGPPPLPFDCVDLSGDAAPFQAALHAMRVDASTILDLVEGPLFKYALFKLDSEHFLWYQRYHHIAFDGASIPLAAHRVGAIYSALMQERPIAATNFAPLDVLLQSDAAYRRSARYASDRDYWRDYVAELSGATTMTGGPPDAGGLFRRRSIELSQSLTAALAVAETPFCKWPQLLTAIVAAYMLRMANLGSGVFDFPIAARAKDTRATPGMFANVLPLKVSMSNDDTLATLTQRVDSEIFRHLKHQYFRGKDIRHMLGTAAAPIFGPRINIVPLDDSWRFDGYPATLHALSNGLVNDFAVTVMGQPGRPGFVLHIDANTNLYDDASVAAHGRRLRQFIESVLADPQQPLSRIDLLGHDERRLLLDTWNATSRPYPDQLCIHQLVQHQADRHPDAVAIRVGNESLSYAALDARANQLARHLLDLGVAPETRVAVCAQRTPALVVAMLAIVRAGGAYVPLDPVSPGSRLVHIVRDAAPAMLIADRAGCSAFGDLLPGTLPLIDLDAETPCWGDQSQSPLRLDGHEAAGLAYVIYTSGSTGLPKGVMVEHRQLVNLVCWHIERFGLRPGCASTATAGLAFDATAWEIWPVLASGATLLLPPPGLAADPAALLHWWRDQPVDTAFLVTPLALLAIDAGLPPGLRRLLVGGDRLAQRPAALPEAIELVNNYGPTETTVVATSGIVHPGDAVPTIGRPIANTRIYLLDAQLEPVPLGAVGELYIGGAGVARGYLNQPELTTQRFLHDPFAGAPDARMYRTGDLARYRPDGNLMFLGRNDEQVKIRGFRIEPGEIEVQLATHPEVREAVVLARVDQPGEARLVGYVTLHDGATAGAGLPGLLRAHLERRLPDYMVPSAFVHLERLPLTPNGKLDRKALPAPPDDAFSLQQYAAPQGETETMMATLWQAFLGIERVGRHDNFFALGGHSILAARLVARLGAAFGKELPLRCVFDGPTIAQLAAAAAASSASASRAPIVAVDRHGELPLSFAEERAVAFETSSTSTGILNSSCIFRLSGRLRRDWLEQAMASVVARHEILRTRYAADPGSGAFCPVIDAPTEFRLAIRPVDALEPDGLRAAQNEAAVMPDCFRGPLFRATLFVEHDEDDDRALLVFGIHHIAIDAISWTIVWRDIVRAYQALSAGHLPNHAPEPIQYRDYAAWQRRQLSTERLAQLRRHWRDKLTGAPVCLNLPFDRARPASMTDRAGRIGLELPAELSRSVRRTASSLRLTPFVVLETLLAILCSRLAHSSDVVIGTVTEGRNPLATENIVGLFVNTIPLRHTIQPSASIQSHLLRASEELLVALEHGELPFPEIVSAVNPVRLASHDPLFQVFCQLQPSAVENEATLPGVSVDAVPRENPGRGADLAIVFQHADDVLKAEVAYSVDLFDHASVEAIVALYRVLISQATRDPTASVDRLWDVCITLTQVSAHGVALNRLIARPLSATGAWYGLSPAQQAVWMQEQASPPGSSFFSLAVMRCAPTVDRDRVEAAARGMITQTQSLRLEWTDSGLQRETPVHTTRFASFSDSAALAPDAQLQAVYDWHHELNDRRGDQSSDIAVFHWSDCAVVALRSHHMLNDGWSALRAFERVAKNYGQLERDPAHAFERDRGFLDTLTLERGYLDSPERARDAAFWQSACRAFERPALVTLLADRPYATHAPRRVGSLCRSLPATLQVALAQTADTLSLTLSECLTALTALYLARVSGENEVAFGVPLLNRPREALDIPGQFAKVMVVGASFDPAADTLADAIKRVCRAHRQVLRHGRYPLGELVRRHGFDPRHAEVSINTLFLRRSIEVAGAPTQVRWLSGPESGLSFLYTQFGRAAPIDLELRFNDALFDTATISHHANRLMHYLGNACAGLMFPVGDIALLAADERRLLLQTWNATETPYPDELCLHRLFEQLVEFTPDVTALVGDDAALSYAALNARANQLAHRLIAQGVRPDTRVAICVERSVVMVVGLLAILKSGGAYVPLDPDSPRERIGHILADAEPTLLLIDRAGRRALDDLLPAAVAHIDLDASQPAWSGRPDTDPVVPGLTSRHLAYVIYTSGSTGQPKGVMVEHRQLVNLVCWHIERFGLRPGCASTATAGLAFDATAWEIWPVLASGATLLLPPPGLAADPAALLHWWRDQPVDTAFLVTPLALLAIDAGLPPGLRRLLVGGDRLAQRPAALPEAVELVNNYGPTETTVVATSGIVPPGDAVPTIGRPIANTRIYLLDAQLEPVPLGGVGELYIGGAGVARGYLNQPELTTQRFLHDPFAGAPDARMYRTGDLARYRPDGNLMFLGRNDEQVKIRGFRIEPGEIEVQLATHPEVREAVVLARVDQPGEARLVGYVTLHDGATAGAGLPGELRAHLERRLPDYMVPSAFVHLERLPLNPNGKLDRKALPAPLDDAFSLQQYAAPQGETETMLATLWQAFLGIERVGRHDNFFALGGHSLMAARLLNQVRVTFGRDVSLGALFEAPSIALFAERLAAHAVPREDSGALNVLLPLRTQGLHPPLFCIHPGGGFGWPYAGLLRYLPDRPLYALQARRLSEPTRRFGTIETIAADYLEQIRAVQAAGPYRLLGWSLGCHIAHAVATLLQHQNEQVEQLIMFDSYPIPPAVEMPLPPTDLQIMKLLFQSLSDTPWEHADEPSSPDAIRRQPSHRRELAHGLDDDVFNAIFDELKATPALICQFRPSVFDGNLLFFRATRTEPDNALLGEPTAWQPYIGGDIVAHDIACLHEKMLHPEALALIGPLVAAALR</sequence>
<proteinExistence type="predicted"/>
<dbReference type="CDD" id="cd05930">
    <property type="entry name" value="A_NRPS"/>
    <property type="match status" value="2"/>
</dbReference>
<dbReference type="EMBL" id="JAQQBZ010000002">
    <property type="protein sequence ID" value="MFM0592261.1"/>
    <property type="molecule type" value="Genomic_DNA"/>
</dbReference>
<dbReference type="Gene3D" id="3.30.559.30">
    <property type="entry name" value="Nonribosomal peptide synthetase, condensation domain"/>
    <property type="match status" value="3"/>
</dbReference>
<evidence type="ECO:0000256" key="3">
    <source>
        <dbReference type="ARBA" id="ARBA00022553"/>
    </source>
</evidence>
<dbReference type="Gene3D" id="1.10.1200.10">
    <property type="entry name" value="ACP-like"/>
    <property type="match status" value="1"/>
</dbReference>
<dbReference type="InterPro" id="IPR025110">
    <property type="entry name" value="AMP-bd_C"/>
</dbReference>
<dbReference type="SUPFAM" id="SSF56801">
    <property type="entry name" value="Acetyl-CoA synthetase-like"/>
    <property type="match status" value="2"/>
</dbReference>
<dbReference type="InterPro" id="IPR001242">
    <property type="entry name" value="Condensation_dom"/>
</dbReference>
<evidence type="ECO:0000259" key="4">
    <source>
        <dbReference type="PROSITE" id="PS50075"/>
    </source>
</evidence>
<dbReference type="PROSITE" id="PS00012">
    <property type="entry name" value="PHOSPHOPANTETHEINE"/>
    <property type="match status" value="2"/>
</dbReference>
<dbReference type="SUPFAM" id="SSF53474">
    <property type="entry name" value="alpha/beta-Hydrolases"/>
    <property type="match status" value="1"/>
</dbReference>
<organism evidence="5 6">
    <name type="scientific">Paraburkholderia dilworthii</name>
    <dbReference type="NCBI Taxonomy" id="948106"/>
    <lineage>
        <taxon>Bacteria</taxon>
        <taxon>Pseudomonadati</taxon>
        <taxon>Pseudomonadota</taxon>
        <taxon>Betaproteobacteria</taxon>
        <taxon>Burkholderiales</taxon>
        <taxon>Burkholderiaceae</taxon>
        <taxon>Paraburkholderia</taxon>
    </lineage>
</organism>
<feature type="domain" description="Carrier" evidence="4">
    <location>
        <begin position="946"/>
        <end position="1021"/>
    </location>
</feature>
<keyword evidence="6" id="KW-1185">Reference proteome</keyword>
<evidence type="ECO:0000313" key="5">
    <source>
        <dbReference type="EMBL" id="MFM0592261.1"/>
    </source>
</evidence>
<dbReference type="PROSITE" id="PS00455">
    <property type="entry name" value="AMP_BINDING"/>
    <property type="match status" value="2"/>
</dbReference>
<dbReference type="InterPro" id="IPR001031">
    <property type="entry name" value="Thioesterase"/>
</dbReference>
<dbReference type="Pfam" id="PF00668">
    <property type="entry name" value="Condensation"/>
    <property type="match status" value="3"/>
</dbReference>
<dbReference type="Gene3D" id="2.30.38.10">
    <property type="entry name" value="Luciferase, Domain 3"/>
    <property type="match status" value="2"/>
</dbReference>
<evidence type="ECO:0000256" key="1">
    <source>
        <dbReference type="ARBA" id="ARBA00001957"/>
    </source>
</evidence>
<dbReference type="InterPro" id="IPR029058">
    <property type="entry name" value="AB_hydrolase_fold"/>
</dbReference>
<keyword evidence="3" id="KW-0597">Phosphoprotein</keyword>
<feature type="domain" description="Carrier" evidence="4">
    <location>
        <begin position="2457"/>
        <end position="2532"/>
    </location>
</feature>
<dbReference type="PANTHER" id="PTHR45527">
    <property type="entry name" value="NONRIBOSOMAL PEPTIDE SYNTHETASE"/>
    <property type="match status" value="1"/>
</dbReference>
<dbReference type="RefSeq" id="WP_408209697.1">
    <property type="nucleotide sequence ID" value="NZ_JAQQBZ010000002.1"/>
</dbReference>
<dbReference type="PANTHER" id="PTHR45527:SF1">
    <property type="entry name" value="FATTY ACID SYNTHASE"/>
    <property type="match status" value="1"/>
</dbReference>
<dbReference type="SMART" id="SM00823">
    <property type="entry name" value="PKS_PP"/>
    <property type="match status" value="2"/>
</dbReference>
<dbReference type="Pfam" id="PF00550">
    <property type="entry name" value="PP-binding"/>
    <property type="match status" value="2"/>
</dbReference>
<keyword evidence="2" id="KW-0596">Phosphopantetheine</keyword>
<dbReference type="Pfam" id="PF13193">
    <property type="entry name" value="AMP-binding_C"/>
    <property type="match status" value="2"/>
</dbReference>
<dbReference type="InterPro" id="IPR036736">
    <property type="entry name" value="ACP-like_sf"/>
</dbReference>
<comment type="cofactor">
    <cofactor evidence="1">
        <name>pantetheine 4'-phosphate</name>
        <dbReference type="ChEBI" id="CHEBI:47942"/>
    </cofactor>
</comment>
<dbReference type="Gene3D" id="3.40.50.980">
    <property type="match status" value="4"/>
</dbReference>
<accession>A0ABW9D2E4</accession>
<dbReference type="NCBIfam" id="NF003417">
    <property type="entry name" value="PRK04813.1"/>
    <property type="match status" value="2"/>
</dbReference>
<dbReference type="Pfam" id="PF00501">
    <property type="entry name" value="AMP-binding"/>
    <property type="match status" value="2"/>
</dbReference>
<dbReference type="PROSITE" id="PS50075">
    <property type="entry name" value="CARRIER"/>
    <property type="match status" value="2"/>
</dbReference>
<dbReference type="InterPro" id="IPR020845">
    <property type="entry name" value="AMP-binding_CS"/>
</dbReference>
<dbReference type="InterPro" id="IPR045851">
    <property type="entry name" value="AMP-bd_C_sf"/>
</dbReference>
<dbReference type="InterPro" id="IPR000873">
    <property type="entry name" value="AMP-dep_synth/lig_dom"/>
</dbReference>
<gene>
    <name evidence="5" type="ORF">PQQ68_04475</name>
</gene>
<evidence type="ECO:0000256" key="2">
    <source>
        <dbReference type="ARBA" id="ARBA00022450"/>
    </source>
</evidence>
<dbReference type="InterPro" id="IPR009081">
    <property type="entry name" value="PP-bd_ACP"/>
</dbReference>
<dbReference type="SUPFAM" id="SSF52777">
    <property type="entry name" value="CoA-dependent acyltransferases"/>
    <property type="match status" value="6"/>
</dbReference>
<dbReference type="Proteomes" id="UP001629367">
    <property type="component" value="Unassembled WGS sequence"/>
</dbReference>
<dbReference type="Gene3D" id="3.30.559.10">
    <property type="entry name" value="Chloramphenicol acetyltransferase-like domain"/>
    <property type="match status" value="3"/>
</dbReference>
<dbReference type="InterPro" id="IPR006162">
    <property type="entry name" value="Ppantetheine_attach_site"/>
</dbReference>
<evidence type="ECO:0000313" key="6">
    <source>
        <dbReference type="Proteomes" id="UP001629367"/>
    </source>
</evidence>
<dbReference type="Pfam" id="PF00975">
    <property type="entry name" value="Thioesterase"/>
    <property type="match status" value="1"/>
</dbReference>
<dbReference type="InterPro" id="IPR010071">
    <property type="entry name" value="AA_adenyl_dom"/>
</dbReference>
<reference evidence="5 6" key="1">
    <citation type="journal article" date="2024" name="Chem. Sci.">
        <title>Discovery of megapolipeptins by genome mining of a Burkholderiales bacteria collection.</title>
        <authorList>
            <person name="Paulo B.S."/>
            <person name="Recchia M.J.J."/>
            <person name="Lee S."/>
            <person name="Fergusson C.H."/>
            <person name="Romanowski S.B."/>
            <person name="Hernandez A."/>
            <person name="Krull N."/>
            <person name="Liu D.Y."/>
            <person name="Cavanagh H."/>
            <person name="Bos A."/>
            <person name="Gray C.A."/>
            <person name="Murphy B.T."/>
            <person name="Linington R.G."/>
            <person name="Eustaquio A.S."/>
        </authorList>
    </citation>
    <scope>NUCLEOTIDE SEQUENCE [LARGE SCALE GENOMIC DNA]</scope>
    <source>
        <strain evidence="5 6">RL17-335-BIF-A</strain>
    </source>
</reference>